<evidence type="ECO:0000313" key="2">
    <source>
        <dbReference type="Proteomes" id="UP000193427"/>
    </source>
</evidence>
<organism evidence="1 2">
    <name type="scientific">Piscinibacter gummiphilus</name>
    <dbReference type="NCBI Taxonomy" id="946333"/>
    <lineage>
        <taxon>Bacteria</taxon>
        <taxon>Pseudomonadati</taxon>
        <taxon>Pseudomonadota</taxon>
        <taxon>Betaproteobacteria</taxon>
        <taxon>Burkholderiales</taxon>
        <taxon>Sphaerotilaceae</taxon>
        <taxon>Piscinibacter</taxon>
    </lineage>
</organism>
<proteinExistence type="predicted"/>
<sequence length="237" mass="24898">MTTLVLLPGLDGTGTLFGPLLEALAGKLRVTVLSYPADRALGYDALEALAEAALPAQGPLVLLGESFSGPLAVSLAAKHPGRVVGLVLCCTFVRNPRPLLGLLRALLPFVPFGQVPLPLMAGVLHGRFDNPSLRAGLARALERVPAAVLRARLRSVVDVDATPRLNQVVCPVLYLQADEDLVVPASAGRFIVRRHPPTEVLRLAGPHALLQVMPEECAKVLAAFVGDAGSASANARR</sequence>
<reference evidence="1 2" key="1">
    <citation type="submission" date="2016-04" db="EMBL/GenBank/DDBJ databases">
        <title>Complete genome sequence of natural rubber-degrading, novel Gram-negative bacterium, Rhizobacter gummiphilus strain NS21.</title>
        <authorList>
            <person name="Tabata M."/>
            <person name="Kasai D."/>
            <person name="Fukuda M."/>
        </authorList>
    </citation>
    <scope>NUCLEOTIDE SEQUENCE [LARGE SCALE GENOMIC DNA]</scope>
    <source>
        <strain evidence="1 2">NS21</strain>
    </source>
</reference>
<keyword evidence="2" id="KW-1185">Reference proteome</keyword>
<dbReference type="PRINTS" id="PR00111">
    <property type="entry name" value="ABHYDROLASE"/>
</dbReference>
<dbReference type="Gene3D" id="3.40.50.1820">
    <property type="entry name" value="alpha/beta hydrolase"/>
    <property type="match status" value="1"/>
</dbReference>
<dbReference type="Proteomes" id="UP000193427">
    <property type="component" value="Chromosome"/>
</dbReference>
<dbReference type="InterPro" id="IPR000073">
    <property type="entry name" value="AB_hydrolase_1"/>
</dbReference>
<evidence type="ECO:0000313" key="1">
    <source>
        <dbReference type="EMBL" id="ARN22695.1"/>
    </source>
</evidence>
<dbReference type="Pfam" id="PF12697">
    <property type="entry name" value="Abhydrolase_6"/>
    <property type="match status" value="1"/>
</dbReference>
<name>A0A1W6LEJ3_9BURK</name>
<dbReference type="KEGG" id="rgu:A4W93_23830"/>
<dbReference type="RefSeq" id="WP_085753001.1">
    <property type="nucleotide sequence ID" value="NZ_BSPR01000018.1"/>
</dbReference>
<gene>
    <name evidence="1" type="ORF">A4W93_23830</name>
</gene>
<dbReference type="InterPro" id="IPR029058">
    <property type="entry name" value="AB_hydrolase_fold"/>
</dbReference>
<dbReference type="OrthoDB" id="8561148at2"/>
<protein>
    <submittedName>
        <fullName evidence="1">Uncharacterized protein</fullName>
    </submittedName>
</protein>
<dbReference type="EMBL" id="CP015118">
    <property type="protein sequence ID" value="ARN22695.1"/>
    <property type="molecule type" value="Genomic_DNA"/>
</dbReference>
<accession>A0A1W6LEJ3</accession>
<dbReference type="AlphaFoldDB" id="A0A1W6LEJ3"/>
<dbReference type="SUPFAM" id="SSF53474">
    <property type="entry name" value="alpha/beta-Hydrolases"/>
    <property type="match status" value="1"/>
</dbReference>
<dbReference type="STRING" id="946333.A4W93_23830"/>